<evidence type="ECO:0000313" key="3">
    <source>
        <dbReference type="Proteomes" id="UP000314294"/>
    </source>
</evidence>
<proteinExistence type="predicted"/>
<protein>
    <submittedName>
        <fullName evidence="2">Uncharacterized protein</fullName>
    </submittedName>
</protein>
<gene>
    <name evidence="2" type="ORF">EYF80_031304</name>
</gene>
<dbReference type="EMBL" id="SRLO01000377">
    <property type="protein sequence ID" value="TNN58501.1"/>
    <property type="molecule type" value="Genomic_DNA"/>
</dbReference>
<comment type="caution">
    <text evidence="2">The sequence shown here is derived from an EMBL/GenBank/DDBJ whole genome shotgun (WGS) entry which is preliminary data.</text>
</comment>
<evidence type="ECO:0000313" key="2">
    <source>
        <dbReference type="EMBL" id="TNN58501.1"/>
    </source>
</evidence>
<organism evidence="2 3">
    <name type="scientific">Liparis tanakae</name>
    <name type="common">Tanaka's snailfish</name>
    <dbReference type="NCBI Taxonomy" id="230148"/>
    <lineage>
        <taxon>Eukaryota</taxon>
        <taxon>Metazoa</taxon>
        <taxon>Chordata</taxon>
        <taxon>Craniata</taxon>
        <taxon>Vertebrata</taxon>
        <taxon>Euteleostomi</taxon>
        <taxon>Actinopterygii</taxon>
        <taxon>Neopterygii</taxon>
        <taxon>Teleostei</taxon>
        <taxon>Neoteleostei</taxon>
        <taxon>Acanthomorphata</taxon>
        <taxon>Eupercaria</taxon>
        <taxon>Perciformes</taxon>
        <taxon>Cottioidei</taxon>
        <taxon>Cottales</taxon>
        <taxon>Liparidae</taxon>
        <taxon>Liparis</taxon>
    </lineage>
</organism>
<evidence type="ECO:0000256" key="1">
    <source>
        <dbReference type="SAM" id="MobiDB-lite"/>
    </source>
</evidence>
<feature type="compositionally biased region" description="Gly residues" evidence="1">
    <location>
        <begin position="229"/>
        <end position="242"/>
    </location>
</feature>
<feature type="region of interest" description="Disordered" evidence="1">
    <location>
        <begin position="194"/>
        <end position="245"/>
    </location>
</feature>
<name>A0A4Z2GYX8_9TELE</name>
<feature type="compositionally biased region" description="Basic and acidic residues" evidence="1">
    <location>
        <begin position="194"/>
        <end position="210"/>
    </location>
</feature>
<keyword evidence="3" id="KW-1185">Reference proteome</keyword>
<accession>A0A4Z2GYX8</accession>
<sequence length="271" mass="29548">MKAASAYEPSFGADRHYTAGVLTGTCCICCCMAWTVVGAERVWMVWQVGVRTRWCWMVIGWSCFTLETGAGALVADDGALDETGLSAVGGDHHSLGRLGLDGHARLAVGLNQRVDREALGLHGDALGVHLRKDWYLDGGLGRVLWLRLDGLHHLRPWLEERRAAVLLLLRRRRRRSNLLLHRGYGRGGVGLCGREGRGEGHRPGRQRLGDDEADGGALVHGGGRRLGGRRGLNGRARSGGGGTRHRARRGHLILEQVGEVAHLVTDKLQHL</sequence>
<dbReference type="Proteomes" id="UP000314294">
    <property type="component" value="Unassembled WGS sequence"/>
</dbReference>
<dbReference type="AlphaFoldDB" id="A0A4Z2GYX8"/>
<reference evidence="2 3" key="1">
    <citation type="submission" date="2019-03" db="EMBL/GenBank/DDBJ databases">
        <title>First draft genome of Liparis tanakae, snailfish: a comprehensive survey of snailfish specific genes.</title>
        <authorList>
            <person name="Kim W."/>
            <person name="Song I."/>
            <person name="Jeong J.-H."/>
            <person name="Kim D."/>
            <person name="Kim S."/>
            <person name="Ryu S."/>
            <person name="Song J.Y."/>
            <person name="Lee S.K."/>
        </authorList>
    </citation>
    <scope>NUCLEOTIDE SEQUENCE [LARGE SCALE GENOMIC DNA]</scope>
    <source>
        <tissue evidence="2">Muscle</tissue>
    </source>
</reference>